<evidence type="ECO:0000256" key="2">
    <source>
        <dbReference type="ARBA" id="ARBA00022801"/>
    </source>
</evidence>
<organism evidence="4 5">
    <name type="scientific">Kipferlia bialata</name>
    <dbReference type="NCBI Taxonomy" id="797122"/>
    <lineage>
        <taxon>Eukaryota</taxon>
        <taxon>Metamonada</taxon>
        <taxon>Carpediemonas-like organisms</taxon>
        <taxon>Kipferlia</taxon>
    </lineage>
</organism>
<dbReference type="Proteomes" id="UP000265618">
    <property type="component" value="Unassembled WGS sequence"/>
</dbReference>
<keyword evidence="5" id="KW-1185">Reference proteome</keyword>
<dbReference type="Gene3D" id="2.60.120.260">
    <property type="entry name" value="Galactose-binding domain-like"/>
    <property type="match status" value="1"/>
</dbReference>
<dbReference type="InterPro" id="IPR002884">
    <property type="entry name" value="P_dom"/>
</dbReference>
<proteinExistence type="predicted"/>
<comment type="caution">
    <text evidence="4">The sequence shown here is derived from an EMBL/GenBank/DDBJ whole genome shotgun (WGS) entry which is preliminary data.</text>
</comment>
<feature type="non-terminal residue" evidence="4">
    <location>
        <position position="128"/>
    </location>
</feature>
<evidence type="ECO:0000313" key="5">
    <source>
        <dbReference type="Proteomes" id="UP000265618"/>
    </source>
</evidence>
<dbReference type="Pfam" id="PF01483">
    <property type="entry name" value="P_proprotein"/>
    <property type="match status" value="1"/>
</dbReference>
<dbReference type="GO" id="GO:0006508">
    <property type="term" value="P:proteolysis"/>
    <property type="evidence" value="ECO:0007669"/>
    <property type="project" value="UniProtKB-KW"/>
</dbReference>
<sequence>VDFAGEFENFGDVSIEVTSPQGTVAELLPARPLDDNACDLDLGDIRLFSVRQWYEQAAGTWEVKFVDHENGESENRVTIVGLTLRGVAQPTRVLEPTFAQEVQEFTSFSLILQHECEVNPLQELDDDL</sequence>
<dbReference type="GO" id="GO:0004252">
    <property type="term" value="F:serine-type endopeptidase activity"/>
    <property type="evidence" value="ECO:0007669"/>
    <property type="project" value="InterPro"/>
</dbReference>
<dbReference type="SUPFAM" id="SSF49785">
    <property type="entry name" value="Galactose-binding domain-like"/>
    <property type="match status" value="1"/>
</dbReference>
<evidence type="ECO:0000313" key="4">
    <source>
        <dbReference type="EMBL" id="GIQ92481.1"/>
    </source>
</evidence>
<name>A0A9K3DCY5_9EUKA</name>
<evidence type="ECO:0000256" key="1">
    <source>
        <dbReference type="ARBA" id="ARBA00022670"/>
    </source>
</evidence>
<keyword evidence="1" id="KW-0645">Protease</keyword>
<evidence type="ECO:0000259" key="3">
    <source>
        <dbReference type="PROSITE" id="PS51829"/>
    </source>
</evidence>
<keyword evidence="2" id="KW-0378">Hydrolase</keyword>
<dbReference type="PROSITE" id="PS51829">
    <property type="entry name" value="P_HOMO_B"/>
    <property type="match status" value="1"/>
</dbReference>
<gene>
    <name evidence="4" type="ORF">KIPB_016272</name>
</gene>
<dbReference type="EMBL" id="BDIP01009810">
    <property type="protein sequence ID" value="GIQ92481.1"/>
    <property type="molecule type" value="Genomic_DNA"/>
</dbReference>
<protein>
    <recommendedName>
        <fullName evidence="3">P/Homo B domain-containing protein</fullName>
    </recommendedName>
</protein>
<dbReference type="OrthoDB" id="300641at2759"/>
<feature type="non-terminal residue" evidence="4">
    <location>
        <position position="1"/>
    </location>
</feature>
<accession>A0A9K3DCY5</accession>
<dbReference type="InterPro" id="IPR008979">
    <property type="entry name" value="Galactose-bd-like_sf"/>
</dbReference>
<feature type="domain" description="P/Homo B" evidence="3">
    <location>
        <begin position="1"/>
        <end position="90"/>
    </location>
</feature>
<reference evidence="4 5" key="1">
    <citation type="journal article" date="2018" name="PLoS ONE">
        <title>The draft genome of Kipferlia bialata reveals reductive genome evolution in fornicate parasites.</title>
        <authorList>
            <person name="Tanifuji G."/>
            <person name="Takabayashi S."/>
            <person name="Kume K."/>
            <person name="Takagi M."/>
            <person name="Nakayama T."/>
            <person name="Kamikawa R."/>
            <person name="Inagaki Y."/>
            <person name="Hashimoto T."/>
        </authorList>
    </citation>
    <scope>NUCLEOTIDE SEQUENCE [LARGE SCALE GENOMIC DNA]</scope>
    <source>
        <strain evidence="4">NY0173</strain>
    </source>
</reference>
<dbReference type="AlphaFoldDB" id="A0A9K3DCY5"/>